<feature type="signal peptide" evidence="1">
    <location>
        <begin position="1"/>
        <end position="22"/>
    </location>
</feature>
<reference evidence="3" key="1">
    <citation type="submission" date="2016-10" db="EMBL/GenBank/DDBJ databases">
        <authorList>
            <person name="Varghese N."/>
            <person name="Submissions S."/>
        </authorList>
    </citation>
    <scope>NUCLEOTIDE SEQUENCE [LARGE SCALE GENOMIC DNA]</scope>
    <source>
        <strain evidence="3">DSM 17616</strain>
    </source>
</reference>
<organism evidence="2 3">
    <name type="scientific">Rheinheimera pacifica</name>
    <dbReference type="NCBI Taxonomy" id="173990"/>
    <lineage>
        <taxon>Bacteria</taxon>
        <taxon>Pseudomonadati</taxon>
        <taxon>Pseudomonadota</taxon>
        <taxon>Gammaproteobacteria</taxon>
        <taxon>Chromatiales</taxon>
        <taxon>Chromatiaceae</taxon>
        <taxon>Rheinheimera</taxon>
    </lineage>
</organism>
<accession>A0A1H6LLQ8</accession>
<feature type="chain" id="PRO_5011582000" evidence="1">
    <location>
        <begin position="23"/>
        <end position="58"/>
    </location>
</feature>
<evidence type="ECO:0000313" key="3">
    <source>
        <dbReference type="Proteomes" id="UP000199371"/>
    </source>
</evidence>
<proteinExistence type="predicted"/>
<dbReference type="Proteomes" id="UP000199371">
    <property type="component" value="Unassembled WGS sequence"/>
</dbReference>
<sequence>MFTNKSANSVIVALLISCSAHADMAFKQQSGMKLFQYYAQASCLATAFTVKVKFTTRQ</sequence>
<dbReference type="PROSITE" id="PS51257">
    <property type="entry name" value="PROKAR_LIPOPROTEIN"/>
    <property type="match status" value="1"/>
</dbReference>
<evidence type="ECO:0000256" key="1">
    <source>
        <dbReference type="SAM" id="SignalP"/>
    </source>
</evidence>
<keyword evidence="1" id="KW-0732">Signal</keyword>
<protein>
    <submittedName>
        <fullName evidence="2">Uncharacterized protein</fullName>
    </submittedName>
</protein>
<evidence type="ECO:0000313" key="2">
    <source>
        <dbReference type="EMBL" id="SEH85785.1"/>
    </source>
</evidence>
<dbReference type="RefSeq" id="WP_177172195.1">
    <property type="nucleotide sequence ID" value="NZ_FNXF01000005.1"/>
</dbReference>
<keyword evidence="3" id="KW-1185">Reference proteome</keyword>
<gene>
    <name evidence="2" type="ORF">SAMN05660691_01837</name>
</gene>
<dbReference type="EMBL" id="FNXF01000005">
    <property type="protein sequence ID" value="SEH85785.1"/>
    <property type="molecule type" value="Genomic_DNA"/>
</dbReference>
<name>A0A1H6LLQ8_9GAMM</name>
<dbReference type="AlphaFoldDB" id="A0A1H6LLQ8"/>